<evidence type="ECO:0000259" key="8">
    <source>
        <dbReference type="PROSITE" id="PS51192"/>
    </source>
</evidence>
<dbReference type="EC" id="3.6.4.13" evidence="1"/>
<evidence type="ECO:0000256" key="5">
    <source>
        <dbReference type="ARBA" id="ARBA00022840"/>
    </source>
</evidence>
<dbReference type="SMART" id="SM00490">
    <property type="entry name" value="HELICc"/>
    <property type="match status" value="1"/>
</dbReference>
<dbReference type="PROSITE" id="PS51192">
    <property type="entry name" value="HELICASE_ATP_BIND_1"/>
    <property type="match status" value="1"/>
</dbReference>
<evidence type="ECO:0000259" key="9">
    <source>
        <dbReference type="PROSITE" id="PS51194"/>
    </source>
</evidence>
<feature type="domain" description="Helicase ATP-binding" evidence="8">
    <location>
        <begin position="166"/>
        <end position="350"/>
    </location>
</feature>
<dbReference type="AlphaFoldDB" id="A0A0J9XG59"/>
<evidence type="ECO:0000256" key="4">
    <source>
        <dbReference type="ARBA" id="ARBA00022806"/>
    </source>
</evidence>
<protein>
    <recommendedName>
        <fullName evidence="1">RNA helicase</fullName>
        <ecNumber evidence="1">3.6.4.13</ecNumber>
    </recommendedName>
</protein>
<dbReference type="Pfam" id="PF00270">
    <property type="entry name" value="DEAD"/>
    <property type="match status" value="1"/>
</dbReference>
<comment type="catalytic activity">
    <reaction evidence="6">
        <text>ATP + H2O = ADP + phosphate + H(+)</text>
        <dbReference type="Rhea" id="RHEA:13065"/>
        <dbReference type="ChEBI" id="CHEBI:15377"/>
        <dbReference type="ChEBI" id="CHEBI:15378"/>
        <dbReference type="ChEBI" id="CHEBI:30616"/>
        <dbReference type="ChEBI" id="CHEBI:43474"/>
        <dbReference type="ChEBI" id="CHEBI:456216"/>
        <dbReference type="EC" id="3.6.4.13"/>
    </reaction>
</comment>
<keyword evidence="3" id="KW-0378">Hydrolase</keyword>
<dbReference type="SMART" id="SM00487">
    <property type="entry name" value="DEXDc"/>
    <property type="match status" value="1"/>
</dbReference>
<dbReference type="EMBL" id="CCBN010000014">
    <property type="protein sequence ID" value="CDO56262.1"/>
    <property type="molecule type" value="Genomic_DNA"/>
</dbReference>
<gene>
    <name evidence="10" type="ORF">BN980_GECA14s01836g</name>
</gene>
<organism evidence="10 11">
    <name type="scientific">Geotrichum candidum</name>
    <name type="common">Oospora lactis</name>
    <name type="synonym">Dipodascus geotrichum</name>
    <dbReference type="NCBI Taxonomy" id="1173061"/>
    <lineage>
        <taxon>Eukaryota</taxon>
        <taxon>Fungi</taxon>
        <taxon>Dikarya</taxon>
        <taxon>Ascomycota</taxon>
        <taxon>Saccharomycotina</taxon>
        <taxon>Dipodascomycetes</taxon>
        <taxon>Dipodascales</taxon>
        <taxon>Dipodascaceae</taxon>
        <taxon>Geotrichum</taxon>
    </lineage>
</organism>
<feature type="compositionally biased region" description="Basic residues" evidence="7">
    <location>
        <begin position="59"/>
        <end position="76"/>
    </location>
</feature>
<sequence>MLNILKQRSALRLVNPLLSRTVHSSAFLYSASTPNGRTVKKSRQLSPHVGTSFLANEKAKKKPAPPPTHGRKRRTKLPGGKKSEEDNNPAFMTGPPNSGSFASLKTVNKADRISKLNVIQKIDNFKALKLDPGVREGILTDVLGHLEYTKPTAIQVLSVKSIQAKRRSAGEFKSFLIAAETGSGKTLAYLSPLMSKLKEEEKTEEWELIKDLPIVRSVIIVPTLELVSQVISTVKKVSYKAKLSSVAFTADLSLRGIKEALKKRTDILVCTPEKFLSVFKDPNSLKGHLKYCKSITVDEADTLMDETFVEHTQKVIAGVPSISDLVFCSATIPRRFDRIMRKLYPEVERIVAPNIHKVPKHIDFRVIEVFNPPYLNSKLLALQQALYAIHHDNTEPGRVKRVVVFVNSKASVQGIEDNLKEKGYDAISASGNLSLAERKAIVEEFSEPIPLDATEESGSKVKILVTTDLLARGIDMDNVRNVILFDLPYSSADLLHRAGRTGRMGKRGRVFLFVDKKESKSWVKGLEKVVRKGMALA</sequence>
<dbReference type="GO" id="GO:0003676">
    <property type="term" value="F:nucleic acid binding"/>
    <property type="evidence" value="ECO:0007669"/>
    <property type="project" value="InterPro"/>
</dbReference>
<keyword evidence="4 10" id="KW-0347">Helicase</keyword>
<dbReference type="OrthoDB" id="10256233at2759"/>
<evidence type="ECO:0000256" key="2">
    <source>
        <dbReference type="ARBA" id="ARBA00022741"/>
    </source>
</evidence>
<evidence type="ECO:0000256" key="6">
    <source>
        <dbReference type="ARBA" id="ARBA00047984"/>
    </source>
</evidence>
<dbReference type="PANTHER" id="PTHR47960">
    <property type="entry name" value="DEAD-BOX ATP-DEPENDENT RNA HELICASE 50"/>
    <property type="match status" value="1"/>
</dbReference>
<accession>A0A0J9XG59</accession>
<dbReference type="InterPro" id="IPR001650">
    <property type="entry name" value="Helicase_C-like"/>
</dbReference>
<dbReference type="GO" id="GO:0003724">
    <property type="term" value="F:RNA helicase activity"/>
    <property type="evidence" value="ECO:0007669"/>
    <property type="project" value="UniProtKB-EC"/>
</dbReference>
<dbReference type="Proteomes" id="UP000242525">
    <property type="component" value="Unassembled WGS sequence"/>
</dbReference>
<evidence type="ECO:0000256" key="1">
    <source>
        <dbReference type="ARBA" id="ARBA00012552"/>
    </source>
</evidence>
<dbReference type="InterPro" id="IPR014001">
    <property type="entry name" value="Helicase_ATP-bd"/>
</dbReference>
<evidence type="ECO:0000256" key="3">
    <source>
        <dbReference type="ARBA" id="ARBA00022801"/>
    </source>
</evidence>
<feature type="region of interest" description="Disordered" evidence="7">
    <location>
        <begin position="50"/>
        <end position="102"/>
    </location>
</feature>
<dbReference type="Gene3D" id="3.40.50.300">
    <property type="entry name" value="P-loop containing nucleotide triphosphate hydrolases"/>
    <property type="match status" value="2"/>
</dbReference>
<evidence type="ECO:0000313" key="11">
    <source>
        <dbReference type="Proteomes" id="UP000242525"/>
    </source>
</evidence>
<dbReference type="GO" id="GO:0016787">
    <property type="term" value="F:hydrolase activity"/>
    <property type="evidence" value="ECO:0007669"/>
    <property type="project" value="UniProtKB-KW"/>
</dbReference>
<keyword evidence="2" id="KW-0547">Nucleotide-binding</keyword>
<evidence type="ECO:0000313" key="10">
    <source>
        <dbReference type="EMBL" id="CDO56262.1"/>
    </source>
</evidence>
<name>A0A0J9XG59_GEOCN</name>
<keyword evidence="11" id="KW-1185">Reference proteome</keyword>
<dbReference type="Pfam" id="PF00271">
    <property type="entry name" value="Helicase_C"/>
    <property type="match status" value="1"/>
</dbReference>
<reference evidence="10" key="1">
    <citation type="submission" date="2014-03" db="EMBL/GenBank/DDBJ databases">
        <authorList>
            <person name="Casaregola S."/>
        </authorList>
    </citation>
    <scope>NUCLEOTIDE SEQUENCE [LARGE SCALE GENOMIC DNA]</scope>
    <source>
        <strain evidence="10">CLIB 918</strain>
    </source>
</reference>
<proteinExistence type="predicted"/>
<comment type="caution">
    <text evidence="10">The sequence shown here is derived from an EMBL/GenBank/DDBJ whole genome shotgun (WGS) entry which is preliminary data.</text>
</comment>
<dbReference type="PROSITE" id="PS51194">
    <property type="entry name" value="HELICASE_CTER"/>
    <property type="match status" value="1"/>
</dbReference>
<dbReference type="STRING" id="1173061.A0A0J9XG59"/>
<dbReference type="SUPFAM" id="SSF52540">
    <property type="entry name" value="P-loop containing nucleoside triphosphate hydrolases"/>
    <property type="match status" value="1"/>
</dbReference>
<dbReference type="InterPro" id="IPR027417">
    <property type="entry name" value="P-loop_NTPase"/>
</dbReference>
<dbReference type="GO" id="GO:0005524">
    <property type="term" value="F:ATP binding"/>
    <property type="evidence" value="ECO:0007669"/>
    <property type="project" value="UniProtKB-KW"/>
</dbReference>
<dbReference type="InterPro" id="IPR011545">
    <property type="entry name" value="DEAD/DEAH_box_helicase_dom"/>
</dbReference>
<keyword evidence="5" id="KW-0067">ATP-binding</keyword>
<dbReference type="CDD" id="cd18787">
    <property type="entry name" value="SF2_C_DEAD"/>
    <property type="match status" value="1"/>
</dbReference>
<feature type="domain" description="Helicase C-terminal" evidence="9">
    <location>
        <begin position="381"/>
        <end position="537"/>
    </location>
</feature>
<evidence type="ECO:0000256" key="7">
    <source>
        <dbReference type="SAM" id="MobiDB-lite"/>
    </source>
</evidence>